<accession>A0ABR4P0U5</accession>
<dbReference type="InterPro" id="IPR021895">
    <property type="entry name" value="Bud3_N"/>
</dbReference>
<dbReference type="EMBL" id="JBEVYD010000001">
    <property type="protein sequence ID" value="KAL3235251.1"/>
    <property type="molecule type" value="Genomic_DNA"/>
</dbReference>
<dbReference type="Pfam" id="PF25351">
    <property type="entry name" value="PH_BUD3_C"/>
    <property type="match status" value="1"/>
</dbReference>
<feature type="compositionally biased region" description="Low complexity" evidence="1">
    <location>
        <begin position="822"/>
        <end position="831"/>
    </location>
</feature>
<organism evidence="3 4">
    <name type="scientific">Nakaseomyces bracarensis</name>
    <dbReference type="NCBI Taxonomy" id="273131"/>
    <lineage>
        <taxon>Eukaryota</taxon>
        <taxon>Fungi</taxon>
        <taxon>Dikarya</taxon>
        <taxon>Ascomycota</taxon>
        <taxon>Saccharomycotina</taxon>
        <taxon>Saccharomycetes</taxon>
        <taxon>Saccharomycetales</taxon>
        <taxon>Saccharomycetaceae</taxon>
        <taxon>Nakaseomyces</taxon>
    </lineage>
</organism>
<dbReference type="SMART" id="SM00325">
    <property type="entry name" value="RhoGEF"/>
    <property type="match status" value="1"/>
</dbReference>
<name>A0ABR4P0U5_9SACH</name>
<dbReference type="SUPFAM" id="SSF48065">
    <property type="entry name" value="DBL homology domain (DH-domain)"/>
    <property type="match status" value="1"/>
</dbReference>
<protein>
    <submittedName>
        <fullName evidence="3">Bud site selection protein 3</fullName>
    </submittedName>
</protein>
<evidence type="ECO:0000256" key="1">
    <source>
        <dbReference type="SAM" id="MobiDB-lite"/>
    </source>
</evidence>
<sequence>MDSEISSNYSNKEDSPIIELHNNLVYNGEEIDFSLKEIADNLSIFKGKDEIMWGEFIVAIGTDDKTAMHAIMFDKFGISTFRNLNITKSSRYYTAIENLEPKYRDSNARRGLAVVLLKKYPLFNEAVDSESDMPFDYDQTHAGELASSATLVSNVDPEVFAKKLKTFGILPNSSRRVTSTMVDVVYENNEGVIDLNNQLVFYLGEQLEQLFNPVNEYSPEQTEYAYKPPEYETEAMNSDSELLKSVCNELLQLQTRFTYDLVDFLQNFLIVLRVDVLNEEIEGLSTLKLNRLFPPTIDEVTRINCIFLDSLKAATPYGAIEVLKACNITIPYFYKAYTRHEAATKNFSKDIKLFLNNFKSSIPRKEFSEMKLDALIKGPQEKLLKIKLIIDRLWESKEDWGDRTAEATKYYNNIIDVIVSFGKLEKPLHSYTTRVFTPSGKILTELAKGWPIELQYKWLKRRVVGVYDVIDSNDEKKRKLLVIFSDYVVFLDIQNSEKYYSNPNKPMLSDILTNSLINEVPLTSKIPKMKVDKFSYIDNMFVTIVDGNLLRFDSMKETEAFSFTCRLATKSVTEVQVADLLTKAKILEKDTAFHLFKAGIDNITVYSTAHEYTSYETEKVKSKVAVFLNMEPSHSKVLEYSLYSGLFVRFSNEERLDRVVINRILYDGSAHEIKVRPENLISTLIEQLKDMIPNCYSSAKSPMYRSICQVNLELLRELVKPSISYMKIQAVDKNMVTSSNTDNYETNHEKKKSYGTITTFRSYASDLKDLSQEEDENSGSLTGSPVKKTKIKKVEKHSVNTSAQTRGSPTKIAQNHHHHHNNNNNSNNKNNIGRQTAVESPKKRGLGKLFKSIFKTQSSKNNSSKKNVVKTQLPEVKKSVQIRKKETVAADSHFNSPSKKHFTESRVSKTPKSSPRKKQLDHKEATRTKESPMKKIIVDSTEHTVAGKTSQSENRVTSVIHNNDFQKSNDTVQNIENINKEHKQSSHQPSGQIADNKREEEIQKDFIREISRAAKPKTDSGFSLPAPPVPPKNVLSLYDRDLFGSFGPKDNTDNIEVIQSPENHLSTDNIIEKVNESNTSKNGNDLNKNPITPIVINSINDEVVTKTELHEDSGTNLEMKPPKINKAPIFPKFSQQKPKGINFDRSASFIELYKGMRLVLDDTDANYNWKRLPSLVSLSTTKAINADENTHIFSTLTQKADIKPEMIKEESISDLVDNDPTMRFVRDKIDKTDFDDGQETGTLTALKSPFKAQFVQVKSSDESTVSTNKDVVNDFKNIFSDAKPEINKPNFRVVKTSPSRIVQLGKDENGNKPLPNISVTEDLSKISTKHDVLIPQGRLLEIKDSQTDLHSTFTKDTKADNSDSSIFTDTSVLGKRNVSGNTESSVDDDVNLSKASGINSSDLLEALDFSSFTLGFDDTTTTAEERNIANLSGQSGIPNSLNTQLRRPARRQGQGPQIYHLPKNNSNIQTSQAKNALGSIEEDPIWVSPSKMVFTDLGNSNSRATNSYNRKPSKINKSSSSKINMAREDSSFGYLSEYLTTQDDSNNLKFV</sequence>
<dbReference type="InterPro" id="IPR035899">
    <property type="entry name" value="DBL_dom_sf"/>
</dbReference>
<evidence type="ECO:0000313" key="3">
    <source>
        <dbReference type="EMBL" id="KAL3235251.1"/>
    </source>
</evidence>
<dbReference type="InterPro" id="IPR057454">
    <property type="entry name" value="Bud3_C"/>
</dbReference>
<evidence type="ECO:0000259" key="2">
    <source>
        <dbReference type="SMART" id="SM00325"/>
    </source>
</evidence>
<dbReference type="Proteomes" id="UP001623330">
    <property type="component" value="Unassembled WGS sequence"/>
</dbReference>
<reference evidence="3 4" key="1">
    <citation type="submission" date="2024-05" db="EMBL/GenBank/DDBJ databases">
        <title>Long read based assembly of the Candida bracarensis genome reveals expanded adhesin content.</title>
        <authorList>
            <person name="Marcet-Houben M."/>
            <person name="Ksiezopolska E."/>
            <person name="Gabaldon T."/>
        </authorList>
    </citation>
    <scope>NUCLEOTIDE SEQUENCE [LARGE SCALE GENOMIC DNA]</scope>
    <source>
        <strain evidence="3 4">CBM6</strain>
    </source>
</reference>
<feature type="region of interest" description="Disordered" evidence="1">
    <location>
        <begin position="887"/>
        <end position="931"/>
    </location>
</feature>
<dbReference type="InterPro" id="IPR000219">
    <property type="entry name" value="DH_dom"/>
</dbReference>
<keyword evidence="4" id="KW-1185">Reference proteome</keyword>
<feature type="compositionally biased region" description="Polar residues" evidence="1">
    <location>
        <begin position="799"/>
        <end position="813"/>
    </location>
</feature>
<gene>
    <name evidence="3" type="ORF">RNJ44_00010</name>
</gene>
<feature type="compositionally biased region" description="Basic and acidic residues" evidence="1">
    <location>
        <begin position="921"/>
        <end position="931"/>
    </location>
</feature>
<feature type="region of interest" description="Disordered" evidence="1">
    <location>
        <begin position="770"/>
        <end position="845"/>
    </location>
</feature>
<comment type="caution">
    <text evidence="3">The sequence shown here is derived from an EMBL/GenBank/DDBJ whole genome shotgun (WGS) entry which is preliminary data.</text>
</comment>
<feature type="compositionally biased region" description="Polar residues" evidence="1">
    <location>
        <begin position="1431"/>
        <end position="1443"/>
    </location>
</feature>
<proteinExistence type="predicted"/>
<feature type="region of interest" description="Disordered" evidence="1">
    <location>
        <begin position="1431"/>
        <end position="1467"/>
    </location>
</feature>
<feature type="domain" description="DH" evidence="2">
    <location>
        <begin position="246"/>
        <end position="423"/>
    </location>
</feature>
<dbReference type="Pfam" id="PF12015">
    <property type="entry name" value="Bud3_N"/>
    <property type="match status" value="1"/>
</dbReference>
<evidence type="ECO:0000313" key="4">
    <source>
        <dbReference type="Proteomes" id="UP001623330"/>
    </source>
</evidence>